<dbReference type="Gene3D" id="1.20.1290.10">
    <property type="entry name" value="AhpD-like"/>
    <property type="match status" value="1"/>
</dbReference>
<accession>A0ABU9DK59</accession>
<sequence length="109" mass="11662">MKNPDFELFAQLFPDTANHFRALHRSVIAESVLDPKTQQLIYISNLAALGYAPAVKSHIPLALRAGATKEEILASLLTSVPAGGLVPILPVLREVAESIDEFLTAQAAG</sequence>
<reference evidence="2 3" key="1">
    <citation type="submission" date="2024-04" db="EMBL/GenBank/DDBJ databases">
        <title>draft genome sequnece of Paenibacillus filicis.</title>
        <authorList>
            <person name="Kim D.-U."/>
        </authorList>
    </citation>
    <scope>NUCLEOTIDE SEQUENCE [LARGE SCALE GENOMIC DNA]</scope>
    <source>
        <strain evidence="2 3">KACC14197</strain>
    </source>
</reference>
<feature type="domain" description="Carboxymuconolactone decarboxylase-like" evidence="1">
    <location>
        <begin position="14"/>
        <end position="84"/>
    </location>
</feature>
<dbReference type="RefSeq" id="WP_341416364.1">
    <property type="nucleotide sequence ID" value="NZ_JBBPCC010000009.1"/>
</dbReference>
<dbReference type="InterPro" id="IPR029032">
    <property type="entry name" value="AhpD-like"/>
</dbReference>
<protein>
    <submittedName>
        <fullName evidence="2">Carboxymuconolactone decarboxylase family protein</fullName>
    </submittedName>
</protein>
<evidence type="ECO:0000313" key="3">
    <source>
        <dbReference type="Proteomes" id="UP001469365"/>
    </source>
</evidence>
<dbReference type="Proteomes" id="UP001469365">
    <property type="component" value="Unassembled WGS sequence"/>
</dbReference>
<evidence type="ECO:0000259" key="1">
    <source>
        <dbReference type="Pfam" id="PF02627"/>
    </source>
</evidence>
<dbReference type="PANTHER" id="PTHR33930:SF2">
    <property type="entry name" value="BLR3452 PROTEIN"/>
    <property type="match status" value="1"/>
</dbReference>
<comment type="caution">
    <text evidence="2">The sequence shown here is derived from an EMBL/GenBank/DDBJ whole genome shotgun (WGS) entry which is preliminary data.</text>
</comment>
<keyword evidence="3" id="KW-1185">Reference proteome</keyword>
<name>A0ABU9DK59_9BACL</name>
<organism evidence="2 3">
    <name type="scientific">Paenibacillus filicis</name>
    <dbReference type="NCBI Taxonomy" id="669464"/>
    <lineage>
        <taxon>Bacteria</taxon>
        <taxon>Bacillati</taxon>
        <taxon>Bacillota</taxon>
        <taxon>Bacilli</taxon>
        <taxon>Bacillales</taxon>
        <taxon>Paenibacillaceae</taxon>
        <taxon>Paenibacillus</taxon>
    </lineage>
</organism>
<gene>
    <name evidence="2" type="ORF">WMW72_15255</name>
</gene>
<dbReference type="Pfam" id="PF02627">
    <property type="entry name" value="CMD"/>
    <property type="match status" value="1"/>
</dbReference>
<dbReference type="SUPFAM" id="SSF69118">
    <property type="entry name" value="AhpD-like"/>
    <property type="match status" value="1"/>
</dbReference>
<dbReference type="EMBL" id="JBBPCC010000009">
    <property type="protein sequence ID" value="MEK8129263.1"/>
    <property type="molecule type" value="Genomic_DNA"/>
</dbReference>
<dbReference type="InterPro" id="IPR003779">
    <property type="entry name" value="CMD-like"/>
</dbReference>
<dbReference type="PANTHER" id="PTHR33930">
    <property type="entry name" value="ALKYL HYDROPEROXIDE REDUCTASE AHPD"/>
    <property type="match status" value="1"/>
</dbReference>
<evidence type="ECO:0000313" key="2">
    <source>
        <dbReference type="EMBL" id="MEK8129263.1"/>
    </source>
</evidence>
<proteinExistence type="predicted"/>